<evidence type="ECO:0000313" key="11">
    <source>
        <dbReference type="Proteomes" id="UP000247515"/>
    </source>
</evidence>
<evidence type="ECO:0000256" key="1">
    <source>
        <dbReference type="ARBA" id="ARBA00004651"/>
    </source>
</evidence>
<keyword evidence="4" id="KW-1003">Cell membrane</keyword>
<dbReference type="InterPro" id="IPR013525">
    <property type="entry name" value="ABC2_TM"/>
</dbReference>
<keyword evidence="7 8" id="KW-0472">Membrane</keyword>
<proteinExistence type="inferred from homology"/>
<dbReference type="PANTHER" id="PTHR30294:SF29">
    <property type="entry name" value="MULTIDRUG ABC TRANSPORTER PERMEASE YBHS-RELATED"/>
    <property type="match status" value="1"/>
</dbReference>
<evidence type="ECO:0000256" key="5">
    <source>
        <dbReference type="ARBA" id="ARBA00022692"/>
    </source>
</evidence>
<accession>A0ABX5MVY3</accession>
<feature type="transmembrane region" description="Helical" evidence="8">
    <location>
        <begin position="269"/>
        <end position="289"/>
    </location>
</feature>
<evidence type="ECO:0000256" key="3">
    <source>
        <dbReference type="ARBA" id="ARBA00022448"/>
    </source>
</evidence>
<gene>
    <name evidence="10" type="ORF">C7400_10211</name>
</gene>
<sequence>MKFAPAFSVSRWWSIVLKEFLQLKRDRVTFAMIVGLPIIQLTLFGYAINTDPKHLPTAIVIHDDSPFARSFVAGMKNSAYFDVIETLPDEAAAQHALARGSVQFVLSVPVDFSRRLLRGERPALLVEADAADPTAITTALAALPGLVAPAAAKDLTGPLARLNGTPAAFDVRIHRLYNPEGITQYNVVPGLMGVILTMTMVMMTGLAITRERERGTMENLLATPVLPIEVMTGKIVPYVAIGLVQASIIVLAARYVFHVPFAGSLVALYLSALLFIAANLTVGITLSSLAQNQLQAMQLTVFYFLPSLLLSGFMFPFAGMPRWAQWIGGVLPLTYFNRLVRGILLKGNGWADLWPSVWPLAVFTAIVMAIAVRFYRRTLD</sequence>
<keyword evidence="6 8" id="KW-1133">Transmembrane helix</keyword>
<dbReference type="Pfam" id="PF12698">
    <property type="entry name" value="ABC2_membrane_3"/>
    <property type="match status" value="1"/>
</dbReference>
<evidence type="ECO:0000259" key="9">
    <source>
        <dbReference type="PROSITE" id="PS51012"/>
    </source>
</evidence>
<dbReference type="InterPro" id="IPR047817">
    <property type="entry name" value="ABC2_TM_bact-type"/>
</dbReference>
<keyword evidence="5 8" id="KW-0812">Transmembrane</keyword>
<name>A0ABX5MVY3_9BURK</name>
<dbReference type="Gene3D" id="3.40.1710.10">
    <property type="entry name" value="abc type-2 transporter like domain"/>
    <property type="match status" value="1"/>
</dbReference>
<feature type="transmembrane region" description="Helical" evidence="8">
    <location>
        <begin position="235"/>
        <end position="257"/>
    </location>
</feature>
<feature type="transmembrane region" description="Helical" evidence="8">
    <location>
        <begin position="357"/>
        <end position="375"/>
    </location>
</feature>
<dbReference type="InterPro" id="IPR051449">
    <property type="entry name" value="ABC-2_transporter_component"/>
</dbReference>
<evidence type="ECO:0000256" key="4">
    <source>
        <dbReference type="ARBA" id="ARBA00022475"/>
    </source>
</evidence>
<comment type="subcellular location">
    <subcellularLocation>
        <location evidence="1">Cell membrane</location>
        <topology evidence="1">Multi-pass membrane protein</topology>
    </subcellularLocation>
</comment>
<feature type="transmembrane region" description="Helical" evidence="8">
    <location>
        <begin position="28"/>
        <end position="48"/>
    </location>
</feature>
<comment type="caution">
    <text evidence="10">The sequence shown here is derived from an EMBL/GenBank/DDBJ whole genome shotgun (WGS) entry which is preliminary data.</text>
</comment>
<dbReference type="RefSeq" id="WP_065065346.1">
    <property type="nucleotide sequence ID" value="NZ_CAJMXV010000003.1"/>
</dbReference>
<keyword evidence="11" id="KW-1185">Reference proteome</keyword>
<dbReference type="EMBL" id="QJJV01000002">
    <property type="protein sequence ID" value="PXX19587.1"/>
    <property type="molecule type" value="Genomic_DNA"/>
</dbReference>
<dbReference type="PANTHER" id="PTHR30294">
    <property type="entry name" value="MEMBRANE COMPONENT OF ABC TRANSPORTER YHHJ-RELATED"/>
    <property type="match status" value="1"/>
</dbReference>
<organism evidence="10 11">
    <name type="scientific">Paraburkholderia tropica</name>
    <dbReference type="NCBI Taxonomy" id="92647"/>
    <lineage>
        <taxon>Bacteria</taxon>
        <taxon>Pseudomonadati</taxon>
        <taxon>Pseudomonadota</taxon>
        <taxon>Betaproteobacteria</taxon>
        <taxon>Burkholderiales</taxon>
        <taxon>Burkholderiaceae</taxon>
        <taxon>Paraburkholderia</taxon>
    </lineage>
</organism>
<dbReference type="PROSITE" id="PS51012">
    <property type="entry name" value="ABC_TM2"/>
    <property type="match status" value="1"/>
</dbReference>
<evidence type="ECO:0000256" key="2">
    <source>
        <dbReference type="ARBA" id="ARBA00007783"/>
    </source>
</evidence>
<dbReference type="Proteomes" id="UP000247515">
    <property type="component" value="Unassembled WGS sequence"/>
</dbReference>
<evidence type="ECO:0000256" key="8">
    <source>
        <dbReference type="SAM" id="Phobius"/>
    </source>
</evidence>
<keyword evidence="3" id="KW-0813">Transport</keyword>
<feature type="domain" description="ABC transmembrane type-2" evidence="9">
    <location>
        <begin position="149"/>
        <end position="378"/>
    </location>
</feature>
<feature type="transmembrane region" description="Helical" evidence="8">
    <location>
        <begin position="187"/>
        <end position="208"/>
    </location>
</feature>
<protein>
    <submittedName>
        <fullName evidence="10">ABC-2 type transport system permease protein</fullName>
    </submittedName>
</protein>
<feature type="transmembrane region" description="Helical" evidence="8">
    <location>
        <begin position="301"/>
        <end position="319"/>
    </location>
</feature>
<evidence type="ECO:0000256" key="7">
    <source>
        <dbReference type="ARBA" id="ARBA00023136"/>
    </source>
</evidence>
<comment type="similarity">
    <text evidence="2">Belongs to the ABC-2 integral membrane protein family.</text>
</comment>
<evidence type="ECO:0000313" key="10">
    <source>
        <dbReference type="EMBL" id="PXX19587.1"/>
    </source>
</evidence>
<reference evidence="10 11" key="1">
    <citation type="submission" date="2018-05" db="EMBL/GenBank/DDBJ databases">
        <title>Genomic Encyclopedia of Type Strains, Phase IV (KMG-V): Genome sequencing to study the core and pangenomes of soil and plant-associated prokaryotes.</title>
        <authorList>
            <person name="Whitman W."/>
        </authorList>
    </citation>
    <scope>NUCLEOTIDE SEQUENCE [LARGE SCALE GENOMIC DNA]</scope>
    <source>
        <strain evidence="10 11">SIr-6563</strain>
    </source>
</reference>
<evidence type="ECO:0000256" key="6">
    <source>
        <dbReference type="ARBA" id="ARBA00022989"/>
    </source>
</evidence>